<organism evidence="6 7">
    <name type="scientific">Oscillochloris trichoides DG-6</name>
    <dbReference type="NCBI Taxonomy" id="765420"/>
    <lineage>
        <taxon>Bacteria</taxon>
        <taxon>Bacillati</taxon>
        <taxon>Chloroflexota</taxon>
        <taxon>Chloroflexia</taxon>
        <taxon>Chloroflexales</taxon>
        <taxon>Chloroflexineae</taxon>
        <taxon>Oscillochloridaceae</taxon>
        <taxon>Oscillochloris</taxon>
    </lineage>
</organism>
<keyword evidence="2 5" id="KW-0689">Ribosomal protein</keyword>
<comment type="subunit">
    <text evidence="5">Part of the ribosomal stalk of the 50S ribosomal subunit. The N-terminus interacts with L11 and the large rRNA to form the base of the stalk. The C-terminus forms an elongated spine to which L12 dimers bind in a sequential fashion forming a multimeric L10(L12)X complex.</text>
</comment>
<keyword evidence="3 5" id="KW-0687">Ribonucleoprotein</keyword>
<dbReference type="InterPro" id="IPR002363">
    <property type="entry name" value="Ribosomal_uL10_CS_bac"/>
</dbReference>
<dbReference type="PROSITE" id="PS01109">
    <property type="entry name" value="RIBOSOMAL_L10"/>
    <property type="match status" value="1"/>
</dbReference>
<dbReference type="HAMAP" id="MF_00362">
    <property type="entry name" value="Ribosomal_uL10"/>
    <property type="match status" value="1"/>
</dbReference>
<dbReference type="InterPro" id="IPR001790">
    <property type="entry name" value="Ribosomal_uL10"/>
</dbReference>
<dbReference type="GO" id="GO:0015934">
    <property type="term" value="C:large ribosomal subunit"/>
    <property type="evidence" value="ECO:0007669"/>
    <property type="project" value="InterPro"/>
</dbReference>
<dbReference type="AlphaFoldDB" id="E1IIK4"/>
<dbReference type="SUPFAM" id="SSF160369">
    <property type="entry name" value="Ribosomal protein L10-like"/>
    <property type="match status" value="1"/>
</dbReference>
<evidence type="ECO:0000256" key="4">
    <source>
        <dbReference type="ARBA" id="ARBA00035202"/>
    </source>
</evidence>
<dbReference type="GO" id="GO:0070180">
    <property type="term" value="F:large ribosomal subunit rRNA binding"/>
    <property type="evidence" value="ECO:0007669"/>
    <property type="project" value="UniProtKB-UniRule"/>
</dbReference>
<gene>
    <name evidence="5" type="primary">rplJ</name>
    <name evidence="6" type="ORF">OSCT_3155</name>
</gene>
<evidence type="ECO:0000256" key="3">
    <source>
        <dbReference type="ARBA" id="ARBA00023274"/>
    </source>
</evidence>
<dbReference type="GO" id="GO:0006412">
    <property type="term" value="P:translation"/>
    <property type="evidence" value="ECO:0007669"/>
    <property type="project" value="UniProtKB-UniRule"/>
</dbReference>
<keyword evidence="5" id="KW-0694">RNA-binding</keyword>
<name>E1IIK4_9CHLR</name>
<comment type="similarity">
    <text evidence="1 5">Belongs to the universal ribosomal protein uL10 family.</text>
</comment>
<dbReference type="HOGENOM" id="CLU_092227_1_2_0"/>
<dbReference type="InterPro" id="IPR022973">
    <property type="entry name" value="Ribosomal_uL10_bac"/>
</dbReference>
<evidence type="ECO:0000256" key="5">
    <source>
        <dbReference type="HAMAP-Rule" id="MF_00362"/>
    </source>
</evidence>
<reference evidence="6 7" key="1">
    <citation type="journal article" date="2011" name="J. Bacteriol.">
        <title>Draft genome sequence of the anoxygenic filamentous phototrophic bacterium Oscillochloris trichoides subsp. DG-6.</title>
        <authorList>
            <person name="Kuznetsov B.B."/>
            <person name="Ivanovsky R.N."/>
            <person name="Keppen O.I."/>
            <person name="Sukhacheva M.V."/>
            <person name="Bumazhkin B.K."/>
            <person name="Patutina E.O."/>
            <person name="Beletsky A.V."/>
            <person name="Mardanov A.V."/>
            <person name="Baslerov R.V."/>
            <person name="Panteleeva A.N."/>
            <person name="Kolganova T.V."/>
            <person name="Ravin N.V."/>
            <person name="Skryabin K.G."/>
        </authorList>
    </citation>
    <scope>NUCLEOTIDE SEQUENCE [LARGE SCALE GENOMIC DNA]</scope>
    <source>
        <strain evidence="6 7">DG-6</strain>
    </source>
</reference>
<comment type="caution">
    <text evidence="6">The sequence shown here is derived from an EMBL/GenBank/DDBJ whole genome shotgun (WGS) entry which is preliminary data.</text>
</comment>
<dbReference type="eggNOG" id="COG0244">
    <property type="taxonomic scope" value="Bacteria"/>
</dbReference>
<evidence type="ECO:0000313" key="6">
    <source>
        <dbReference type="EMBL" id="EFO78994.1"/>
    </source>
</evidence>
<keyword evidence="7" id="KW-1185">Reference proteome</keyword>
<dbReference type="Gene3D" id="6.10.250.290">
    <property type="match status" value="1"/>
</dbReference>
<comment type="function">
    <text evidence="5">Forms part of the ribosomal stalk, playing a central role in the interaction of the ribosome with GTP-bound translation factors.</text>
</comment>
<dbReference type="GO" id="GO:0003735">
    <property type="term" value="F:structural constituent of ribosome"/>
    <property type="evidence" value="ECO:0007669"/>
    <property type="project" value="InterPro"/>
</dbReference>
<dbReference type="STRING" id="765420.OSCT_3155"/>
<accession>E1IIK4</accession>
<proteinExistence type="inferred from homology"/>
<dbReference type="Pfam" id="PF00466">
    <property type="entry name" value="Ribosomal_L10"/>
    <property type="match status" value="1"/>
</dbReference>
<dbReference type="InterPro" id="IPR047865">
    <property type="entry name" value="Ribosomal_uL10_bac_type"/>
</dbReference>
<dbReference type="PANTHER" id="PTHR11560">
    <property type="entry name" value="39S RIBOSOMAL PROTEIN L10, MITOCHONDRIAL"/>
    <property type="match status" value="1"/>
</dbReference>
<dbReference type="EMBL" id="ADVR01000139">
    <property type="protein sequence ID" value="EFO78994.1"/>
    <property type="molecule type" value="Genomic_DNA"/>
</dbReference>
<dbReference type="InterPro" id="IPR043141">
    <property type="entry name" value="Ribosomal_uL10-like_sf"/>
</dbReference>
<evidence type="ECO:0000256" key="1">
    <source>
        <dbReference type="ARBA" id="ARBA00008889"/>
    </source>
</evidence>
<dbReference type="NCBIfam" id="NF000955">
    <property type="entry name" value="PRK00099.1-1"/>
    <property type="match status" value="1"/>
</dbReference>
<protein>
    <recommendedName>
        <fullName evidence="4 5">Large ribosomal subunit protein uL10</fullName>
    </recommendedName>
</protein>
<keyword evidence="5" id="KW-0699">rRNA-binding</keyword>
<sequence length="181" mass="19243">MNTMPTQRKVEIVDELSDKMERMQLAVVADYRGFTVAELTALRTKLRENGAEMVVAKNTLLRLAARNAGREAIEPFLEGPTAVTFAYDNVAKVAKVLLDASTKTAKPFVVRGGLLGNSPIPANGLENVTKLPTREEALAQVLGGISAPVSGVVGVLNAAISNVVYTLQARIDQLQPASDAA</sequence>
<dbReference type="Gene3D" id="3.30.70.1730">
    <property type="match status" value="1"/>
</dbReference>
<dbReference type="CDD" id="cd05797">
    <property type="entry name" value="Ribosomal_L10"/>
    <property type="match status" value="1"/>
</dbReference>
<evidence type="ECO:0000313" key="7">
    <source>
        <dbReference type="Proteomes" id="UP000054010"/>
    </source>
</evidence>
<dbReference type="Proteomes" id="UP000054010">
    <property type="component" value="Unassembled WGS sequence"/>
</dbReference>
<evidence type="ECO:0000256" key="2">
    <source>
        <dbReference type="ARBA" id="ARBA00022980"/>
    </source>
</evidence>